<dbReference type="Gene3D" id="3.30.559.10">
    <property type="entry name" value="Chloramphenicol acetyltransferase-like domain"/>
    <property type="match status" value="2"/>
</dbReference>
<dbReference type="OrthoDB" id="21502at2759"/>
<accession>A0A395GXB4</accession>
<dbReference type="STRING" id="1448316.A0A395GXB4"/>
<sequence length="449" mass="50201">MVFTGLIIDARLDVNILRRTTAELVKAWPVLGGKLYRKDRPWALSTGSIVDFESREGHQDLAYWTQRGIPPSAPRPTIMDKLSPQELDDTFMFNVPAKTTNVFLVRATMLRDATMLCFGLSHHLADGTASYDVIRAYCDLLAGRPIAALLLPPDSQGKRLSDRVTPAKTSDPSVRRIGYAEHLANFTIGLWPVLLLLVSVAWNLLLRRLGLQEDLEERYVYLPAEWVGAVRKRALETLSMLPADPQPRWDSQPTKNNIINAWFLKTIYSTVARSNAPVDFYGPLSYRPVVAPPPPGHYWIHNSIGLLREKLTVAQIQQESVATLAGRLRLATLRYTTPSSIQAYLRVCEDHAGRRVLPNIQGRGTTPMVMVTPWTGFDFSALDFSAASSAPSRPAQVVFVNALVREMREGVWPSAFTLKSVQGGGYWLRGWNTPSGWRNLDRLGDIDVL</sequence>
<dbReference type="InterPro" id="IPR023213">
    <property type="entry name" value="CAT-like_dom_sf"/>
</dbReference>
<dbReference type="VEuPathDB" id="FungiDB:BO80DRAFT_357626"/>
<dbReference type="AlphaFoldDB" id="A0A395GXB4"/>
<keyword evidence="1" id="KW-0472">Membrane</keyword>
<dbReference type="Proteomes" id="UP000249402">
    <property type="component" value="Unassembled WGS sequence"/>
</dbReference>
<dbReference type="RefSeq" id="XP_025574390.1">
    <property type="nucleotide sequence ID" value="XM_025715848.1"/>
</dbReference>
<evidence type="ECO:0000256" key="1">
    <source>
        <dbReference type="SAM" id="Phobius"/>
    </source>
</evidence>
<gene>
    <name evidence="2" type="ORF">BO80DRAFT_357626</name>
</gene>
<feature type="transmembrane region" description="Helical" evidence="1">
    <location>
        <begin position="183"/>
        <end position="205"/>
    </location>
</feature>
<keyword evidence="3" id="KW-1185">Reference proteome</keyword>
<protein>
    <recommendedName>
        <fullName evidence="4">Transferase family protein</fullName>
    </recommendedName>
</protein>
<evidence type="ECO:0008006" key="4">
    <source>
        <dbReference type="Google" id="ProtNLM"/>
    </source>
</evidence>
<evidence type="ECO:0000313" key="2">
    <source>
        <dbReference type="EMBL" id="RAL00063.1"/>
    </source>
</evidence>
<reference evidence="2 3" key="1">
    <citation type="submission" date="2018-02" db="EMBL/GenBank/DDBJ databases">
        <title>The genomes of Aspergillus section Nigri reveals drivers in fungal speciation.</title>
        <authorList>
            <consortium name="DOE Joint Genome Institute"/>
            <person name="Vesth T.C."/>
            <person name="Nybo J."/>
            <person name="Theobald S."/>
            <person name="Brandl J."/>
            <person name="Frisvad J.C."/>
            <person name="Nielsen K.F."/>
            <person name="Lyhne E.K."/>
            <person name="Kogle M.E."/>
            <person name="Kuo A."/>
            <person name="Riley R."/>
            <person name="Clum A."/>
            <person name="Nolan M."/>
            <person name="Lipzen A."/>
            <person name="Salamov A."/>
            <person name="Henrissat B."/>
            <person name="Wiebenga A."/>
            <person name="De vries R.P."/>
            <person name="Grigoriev I.V."/>
            <person name="Mortensen U.H."/>
            <person name="Andersen M.R."/>
            <person name="Baker S.E."/>
        </authorList>
    </citation>
    <scope>NUCLEOTIDE SEQUENCE [LARGE SCALE GENOMIC DNA]</scope>
    <source>
        <strain evidence="2 3">CBS 121593</strain>
    </source>
</reference>
<organism evidence="2 3">
    <name type="scientific">Aspergillus ibericus CBS 121593</name>
    <dbReference type="NCBI Taxonomy" id="1448316"/>
    <lineage>
        <taxon>Eukaryota</taxon>
        <taxon>Fungi</taxon>
        <taxon>Dikarya</taxon>
        <taxon>Ascomycota</taxon>
        <taxon>Pezizomycotina</taxon>
        <taxon>Eurotiomycetes</taxon>
        <taxon>Eurotiomycetidae</taxon>
        <taxon>Eurotiales</taxon>
        <taxon>Aspergillaceae</taxon>
        <taxon>Aspergillus</taxon>
        <taxon>Aspergillus subgen. Circumdati</taxon>
    </lineage>
</organism>
<dbReference type="GeneID" id="37220713"/>
<name>A0A395GXB4_9EURO</name>
<keyword evidence="1" id="KW-1133">Transmembrane helix</keyword>
<dbReference type="EMBL" id="KZ824442">
    <property type="protein sequence ID" value="RAL00063.1"/>
    <property type="molecule type" value="Genomic_DNA"/>
</dbReference>
<keyword evidence="1" id="KW-0812">Transmembrane</keyword>
<proteinExistence type="predicted"/>
<evidence type="ECO:0000313" key="3">
    <source>
        <dbReference type="Proteomes" id="UP000249402"/>
    </source>
</evidence>